<proteinExistence type="predicted"/>
<accession>A0A4P7D7X2</accession>
<dbReference type="EMBL" id="CP038151">
    <property type="protein sequence ID" value="QBR03075.1"/>
    <property type="molecule type" value="Genomic_DNA"/>
</dbReference>
<protein>
    <submittedName>
        <fullName evidence="2">DUF3309 domain-containing protein</fullName>
    </submittedName>
</protein>
<dbReference type="RefSeq" id="WP_134758581.1">
    <property type="nucleotide sequence ID" value="NZ_CP038151.1"/>
</dbReference>
<dbReference type="Proteomes" id="UP000295727">
    <property type="component" value="Chromosome 4"/>
</dbReference>
<gene>
    <name evidence="2" type="ORF">E1956_38530</name>
</gene>
<dbReference type="AlphaFoldDB" id="A0A4P7D7X2"/>
<evidence type="ECO:0000256" key="1">
    <source>
        <dbReference type="SAM" id="Phobius"/>
    </source>
</evidence>
<sequence>MLSTLLLIVLILLLIGAVPAWPYSRSWGYAPSGTLGIVVVIVVVLVLMGTI</sequence>
<organism evidence="2 3">
    <name type="scientific">Paraburkholderia pallida</name>
    <dbReference type="NCBI Taxonomy" id="2547399"/>
    <lineage>
        <taxon>Bacteria</taxon>
        <taxon>Pseudomonadati</taxon>
        <taxon>Pseudomonadota</taxon>
        <taxon>Betaproteobacteria</taxon>
        <taxon>Burkholderiales</taxon>
        <taxon>Burkholderiaceae</taxon>
        <taxon>Paraburkholderia</taxon>
    </lineage>
</organism>
<keyword evidence="3" id="KW-1185">Reference proteome</keyword>
<keyword evidence="1" id="KW-1133">Transmembrane helix</keyword>
<dbReference type="KEGG" id="ppai:E1956_38530"/>
<dbReference type="Pfam" id="PF11752">
    <property type="entry name" value="DUF3309"/>
    <property type="match status" value="1"/>
</dbReference>
<evidence type="ECO:0000313" key="2">
    <source>
        <dbReference type="EMBL" id="QBR03075.1"/>
    </source>
</evidence>
<name>A0A4P7D7X2_9BURK</name>
<reference evidence="2 3" key="1">
    <citation type="submission" date="2019-03" db="EMBL/GenBank/DDBJ databases">
        <title>Paraburkholderia sp. 7MH5, isolated from subtropical forest soil.</title>
        <authorList>
            <person name="Gao Z.-H."/>
            <person name="Qiu L.-H."/>
        </authorList>
    </citation>
    <scope>NUCLEOTIDE SEQUENCE [LARGE SCALE GENOMIC DNA]</scope>
    <source>
        <strain evidence="2 3">7MH5</strain>
    </source>
</reference>
<evidence type="ECO:0000313" key="3">
    <source>
        <dbReference type="Proteomes" id="UP000295727"/>
    </source>
</evidence>
<keyword evidence="1" id="KW-0472">Membrane</keyword>
<keyword evidence="1" id="KW-0812">Transmembrane</keyword>
<dbReference type="InterPro" id="IPR021738">
    <property type="entry name" value="DUF3309"/>
</dbReference>
<feature type="transmembrane region" description="Helical" evidence="1">
    <location>
        <begin position="30"/>
        <end position="48"/>
    </location>
</feature>